<evidence type="ECO:0000313" key="2">
    <source>
        <dbReference type="EMBL" id="KAF9504732.1"/>
    </source>
</evidence>
<proteinExistence type="predicted"/>
<reference evidence="2" key="1">
    <citation type="journal article" date="2020" name="Nat. Commun.">
        <title>Large-scale genome sequencing of mycorrhizal fungi provides insights into the early evolution of symbiotic traits.</title>
        <authorList>
            <person name="Miyauchi S."/>
            <person name="Kiss E."/>
            <person name="Kuo A."/>
            <person name="Drula E."/>
            <person name="Kohler A."/>
            <person name="Sanchez-Garcia M."/>
            <person name="Morin E."/>
            <person name="Andreopoulos B."/>
            <person name="Barry K.W."/>
            <person name="Bonito G."/>
            <person name="Buee M."/>
            <person name="Carver A."/>
            <person name="Chen C."/>
            <person name="Cichocki N."/>
            <person name="Clum A."/>
            <person name="Culley D."/>
            <person name="Crous P.W."/>
            <person name="Fauchery L."/>
            <person name="Girlanda M."/>
            <person name="Hayes R.D."/>
            <person name="Keri Z."/>
            <person name="LaButti K."/>
            <person name="Lipzen A."/>
            <person name="Lombard V."/>
            <person name="Magnuson J."/>
            <person name="Maillard F."/>
            <person name="Murat C."/>
            <person name="Nolan M."/>
            <person name="Ohm R.A."/>
            <person name="Pangilinan J."/>
            <person name="Pereira M.F."/>
            <person name="Perotto S."/>
            <person name="Peter M."/>
            <person name="Pfister S."/>
            <person name="Riley R."/>
            <person name="Sitrit Y."/>
            <person name="Stielow J.B."/>
            <person name="Szollosi G."/>
            <person name="Zifcakova L."/>
            <person name="Stursova M."/>
            <person name="Spatafora J.W."/>
            <person name="Tedersoo L."/>
            <person name="Vaario L.M."/>
            <person name="Yamada A."/>
            <person name="Yan M."/>
            <person name="Wang P."/>
            <person name="Xu J."/>
            <person name="Bruns T."/>
            <person name="Baldrian P."/>
            <person name="Vilgalys R."/>
            <person name="Dunand C."/>
            <person name="Henrissat B."/>
            <person name="Grigoriev I.V."/>
            <person name="Hibbett D."/>
            <person name="Nagy L.G."/>
            <person name="Martin F.M."/>
        </authorList>
    </citation>
    <scope>NUCLEOTIDE SEQUENCE</scope>
    <source>
        <strain evidence="2">UP504</strain>
    </source>
</reference>
<feature type="region of interest" description="Disordered" evidence="1">
    <location>
        <begin position="1"/>
        <end position="91"/>
    </location>
</feature>
<organism evidence="2 3">
    <name type="scientific">Hydnum rufescens UP504</name>
    <dbReference type="NCBI Taxonomy" id="1448309"/>
    <lineage>
        <taxon>Eukaryota</taxon>
        <taxon>Fungi</taxon>
        <taxon>Dikarya</taxon>
        <taxon>Basidiomycota</taxon>
        <taxon>Agaricomycotina</taxon>
        <taxon>Agaricomycetes</taxon>
        <taxon>Cantharellales</taxon>
        <taxon>Hydnaceae</taxon>
        <taxon>Hydnum</taxon>
    </lineage>
</organism>
<comment type="caution">
    <text evidence="2">The sequence shown here is derived from an EMBL/GenBank/DDBJ whole genome shotgun (WGS) entry which is preliminary data.</text>
</comment>
<name>A0A9P6AF49_9AGAM</name>
<dbReference type="Proteomes" id="UP000886523">
    <property type="component" value="Unassembled WGS sequence"/>
</dbReference>
<gene>
    <name evidence="2" type="ORF">BS47DRAFT_629296</name>
</gene>
<dbReference type="EMBL" id="MU129199">
    <property type="protein sequence ID" value="KAF9504732.1"/>
    <property type="molecule type" value="Genomic_DNA"/>
</dbReference>
<evidence type="ECO:0000313" key="3">
    <source>
        <dbReference type="Proteomes" id="UP000886523"/>
    </source>
</evidence>
<keyword evidence="3" id="KW-1185">Reference proteome</keyword>
<protein>
    <submittedName>
        <fullName evidence="2">Uncharacterized protein</fullName>
    </submittedName>
</protein>
<evidence type="ECO:0000256" key="1">
    <source>
        <dbReference type="SAM" id="MobiDB-lite"/>
    </source>
</evidence>
<feature type="compositionally biased region" description="Low complexity" evidence="1">
    <location>
        <begin position="16"/>
        <end position="30"/>
    </location>
</feature>
<sequence>MPSRRLFSPRRRPVQSLSPPSNDSSPNGPSIAIIQHTPPDLPTASQAVHPITSMRTPALDGMPARRGLHPGGYPCCPSRPYKPADPSFGRRVGDKEAVETMRDGKMDVPISYFES</sequence>
<dbReference type="AlphaFoldDB" id="A0A9P6AF49"/>
<accession>A0A9P6AF49</accession>